<dbReference type="AlphaFoldDB" id="A0A7J8S376"/>
<organism evidence="1 2">
    <name type="scientific">Gossypium davidsonii</name>
    <name type="common">Davidson's cotton</name>
    <name type="synonym">Gossypium klotzschianum subsp. davidsonii</name>
    <dbReference type="NCBI Taxonomy" id="34287"/>
    <lineage>
        <taxon>Eukaryota</taxon>
        <taxon>Viridiplantae</taxon>
        <taxon>Streptophyta</taxon>
        <taxon>Embryophyta</taxon>
        <taxon>Tracheophyta</taxon>
        <taxon>Spermatophyta</taxon>
        <taxon>Magnoliopsida</taxon>
        <taxon>eudicotyledons</taxon>
        <taxon>Gunneridae</taxon>
        <taxon>Pentapetalae</taxon>
        <taxon>rosids</taxon>
        <taxon>malvids</taxon>
        <taxon>Malvales</taxon>
        <taxon>Malvaceae</taxon>
        <taxon>Malvoideae</taxon>
        <taxon>Gossypium</taxon>
    </lineage>
</organism>
<dbReference type="Proteomes" id="UP000593561">
    <property type="component" value="Unassembled WGS sequence"/>
</dbReference>
<name>A0A7J8S376_GOSDV</name>
<evidence type="ECO:0000313" key="2">
    <source>
        <dbReference type="Proteomes" id="UP000593561"/>
    </source>
</evidence>
<reference evidence="1 2" key="1">
    <citation type="journal article" date="2019" name="Genome Biol. Evol.">
        <title>Insights into the evolution of the New World diploid cottons (Gossypium, subgenus Houzingenia) based on genome sequencing.</title>
        <authorList>
            <person name="Grover C.E."/>
            <person name="Arick M.A. 2nd"/>
            <person name="Thrash A."/>
            <person name="Conover J.L."/>
            <person name="Sanders W.S."/>
            <person name="Peterson D.G."/>
            <person name="Frelichowski J.E."/>
            <person name="Scheffler J.A."/>
            <person name="Scheffler B.E."/>
            <person name="Wendel J.F."/>
        </authorList>
    </citation>
    <scope>NUCLEOTIDE SEQUENCE [LARGE SCALE GENOMIC DNA]</scope>
    <source>
        <strain evidence="1">27</strain>
        <tissue evidence="1">Leaf</tissue>
    </source>
</reference>
<protein>
    <submittedName>
        <fullName evidence="1">Uncharacterized protein</fullName>
    </submittedName>
</protein>
<accession>A0A7J8S376</accession>
<keyword evidence="2" id="KW-1185">Reference proteome</keyword>
<evidence type="ECO:0000313" key="1">
    <source>
        <dbReference type="EMBL" id="MBA0620240.1"/>
    </source>
</evidence>
<dbReference type="EMBL" id="JABFAC010000008">
    <property type="protein sequence ID" value="MBA0620240.1"/>
    <property type="molecule type" value="Genomic_DNA"/>
</dbReference>
<sequence>MHQILPILLKLKGTTS</sequence>
<comment type="caution">
    <text evidence="1">The sequence shown here is derived from an EMBL/GenBank/DDBJ whole genome shotgun (WGS) entry which is preliminary data.</text>
</comment>
<gene>
    <name evidence="1" type="ORF">Godav_005996</name>
</gene>
<proteinExistence type="predicted"/>